<dbReference type="AlphaFoldDB" id="A0A6L2LF88"/>
<proteinExistence type="predicted"/>
<reference evidence="2" key="1">
    <citation type="journal article" date="2019" name="Sci. Rep.">
        <title>Draft genome of Tanacetum cinerariifolium, the natural source of mosquito coil.</title>
        <authorList>
            <person name="Yamashiro T."/>
            <person name="Shiraishi A."/>
            <person name="Satake H."/>
            <person name="Nakayama K."/>
        </authorList>
    </citation>
    <scope>NUCLEOTIDE SEQUENCE</scope>
</reference>
<evidence type="ECO:0000256" key="1">
    <source>
        <dbReference type="SAM" id="MobiDB-lite"/>
    </source>
</evidence>
<gene>
    <name evidence="2" type="ORF">Tci_030873</name>
</gene>
<protein>
    <submittedName>
        <fullName evidence="2">Uncharacterized protein</fullName>
    </submittedName>
</protein>
<organism evidence="2">
    <name type="scientific">Tanacetum cinerariifolium</name>
    <name type="common">Dalmatian daisy</name>
    <name type="synonym">Chrysanthemum cinerariifolium</name>
    <dbReference type="NCBI Taxonomy" id="118510"/>
    <lineage>
        <taxon>Eukaryota</taxon>
        <taxon>Viridiplantae</taxon>
        <taxon>Streptophyta</taxon>
        <taxon>Embryophyta</taxon>
        <taxon>Tracheophyta</taxon>
        <taxon>Spermatophyta</taxon>
        <taxon>Magnoliopsida</taxon>
        <taxon>eudicotyledons</taxon>
        <taxon>Gunneridae</taxon>
        <taxon>Pentapetalae</taxon>
        <taxon>asterids</taxon>
        <taxon>campanulids</taxon>
        <taxon>Asterales</taxon>
        <taxon>Asteraceae</taxon>
        <taxon>Asteroideae</taxon>
        <taxon>Anthemideae</taxon>
        <taxon>Anthemidinae</taxon>
        <taxon>Tanacetum</taxon>
    </lineage>
</organism>
<feature type="compositionally biased region" description="Pro residues" evidence="1">
    <location>
        <begin position="33"/>
        <end position="43"/>
    </location>
</feature>
<evidence type="ECO:0000313" key="2">
    <source>
        <dbReference type="EMBL" id="GEU58895.1"/>
    </source>
</evidence>
<dbReference type="EMBL" id="BKCJ010004078">
    <property type="protein sequence ID" value="GEU58895.1"/>
    <property type="molecule type" value="Genomic_DNA"/>
</dbReference>
<accession>A0A6L2LF88</accession>
<sequence>MSSSYPSQNYGERHRKFIIDTWRHNTLLLYSPPLSPNTSPPHSPNVLNASPQTTQSQNQSREQIVNELNQLYNLSNIIEIELQFVANASTQTPPLPHSPSTTIIYPAINDQVTVYFGFCHCCMYTRTLFHKLRDDIHRLESLLTTLPTQGHALPNTPSPTSPLSPLQD</sequence>
<feature type="region of interest" description="Disordered" evidence="1">
    <location>
        <begin position="148"/>
        <end position="168"/>
    </location>
</feature>
<feature type="compositionally biased region" description="Polar residues" evidence="1">
    <location>
        <begin position="45"/>
        <end position="60"/>
    </location>
</feature>
<comment type="caution">
    <text evidence="2">The sequence shown here is derived from an EMBL/GenBank/DDBJ whole genome shotgun (WGS) entry which is preliminary data.</text>
</comment>
<feature type="region of interest" description="Disordered" evidence="1">
    <location>
        <begin position="33"/>
        <end position="60"/>
    </location>
</feature>
<name>A0A6L2LF88_TANCI</name>